<keyword evidence="3" id="KW-0540">Nuclease</keyword>
<dbReference type="SMART" id="SM00490">
    <property type="entry name" value="HELICc"/>
    <property type="match status" value="1"/>
</dbReference>
<feature type="domain" description="RNase III" evidence="17">
    <location>
        <begin position="1400"/>
        <end position="1558"/>
    </location>
</feature>
<dbReference type="GO" id="GO:0031054">
    <property type="term" value="P:pre-miRNA processing"/>
    <property type="evidence" value="ECO:0007669"/>
    <property type="project" value="InterPro"/>
</dbReference>
<feature type="domain" description="Dicer dsRNA-binding fold" evidence="21">
    <location>
        <begin position="600"/>
        <end position="693"/>
    </location>
</feature>
<evidence type="ECO:0000256" key="8">
    <source>
        <dbReference type="ARBA" id="ARBA00022801"/>
    </source>
</evidence>
<dbReference type="CDD" id="cd00593">
    <property type="entry name" value="RIBOc"/>
    <property type="match status" value="2"/>
</dbReference>
<dbReference type="InterPro" id="IPR048513">
    <property type="entry name" value="Dicer_PBD"/>
</dbReference>
<keyword evidence="8" id="KW-0378">Hydrolase</keyword>
<dbReference type="GO" id="GO:0004386">
    <property type="term" value="F:helicase activity"/>
    <property type="evidence" value="ECO:0007669"/>
    <property type="project" value="UniProtKB-KW"/>
</dbReference>
<dbReference type="InterPro" id="IPR027417">
    <property type="entry name" value="P-loop_NTPase"/>
</dbReference>
<dbReference type="InParanoid" id="A0A2J7PPT2"/>
<dbReference type="SUPFAM" id="SSF54768">
    <property type="entry name" value="dsRNA-binding domain-like"/>
    <property type="match status" value="1"/>
</dbReference>
<dbReference type="Gene3D" id="3.40.50.300">
    <property type="entry name" value="P-loop containing nucleotide triphosphate hydrolases"/>
    <property type="match status" value="2"/>
</dbReference>
<dbReference type="SMART" id="SM00487">
    <property type="entry name" value="DEXDc"/>
    <property type="match status" value="1"/>
</dbReference>
<evidence type="ECO:0000256" key="10">
    <source>
        <dbReference type="ARBA" id="ARBA00022840"/>
    </source>
</evidence>
<dbReference type="InterPro" id="IPR003100">
    <property type="entry name" value="PAZ_dom"/>
</dbReference>
<dbReference type="InterPro" id="IPR036085">
    <property type="entry name" value="PAZ_dom_sf"/>
</dbReference>
<comment type="cofactor">
    <cofactor evidence="2">
        <name>Mg(2+)</name>
        <dbReference type="ChEBI" id="CHEBI:18420"/>
    </cofactor>
</comment>
<keyword evidence="6" id="KW-0547">Nucleotide-binding</keyword>
<keyword evidence="11" id="KW-0460">Magnesium</keyword>
<dbReference type="GO" id="GO:0003723">
    <property type="term" value="F:RNA binding"/>
    <property type="evidence" value="ECO:0007669"/>
    <property type="project" value="UniProtKB-UniRule"/>
</dbReference>
<protein>
    <submittedName>
        <fullName evidence="22">Uncharacterized protein</fullName>
    </submittedName>
</protein>
<dbReference type="Gene3D" id="2.170.260.10">
    <property type="entry name" value="paz domain"/>
    <property type="match status" value="1"/>
</dbReference>
<dbReference type="InterPro" id="IPR038248">
    <property type="entry name" value="Dicer_dimer_sf"/>
</dbReference>
<name>A0A2J7PPT2_9NEOP</name>
<dbReference type="PANTHER" id="PTHR14950">
    <property type="entry name" value="DICER-RELATED"/>
    <property type="match status" value="1"/>
</dbReference>
<dbReference type="InterPro" id="IPR048512">
    <property type="entry name" value="Dicer_platform"/>
</dbReference>
<evidence type="ECO:0000259" key="17">
    <source>
        <dbReference type="PROSITE" id="PS50142"/>
    </source>
</evidence>
<dbReference type="PROSITE" id="PS51194">
    <property type="entry name" value="HELICASE_CTER"/>
    <property type="match status" value="1"/>
</dbReference>
<feature type="domain" description="Helicase C-terminal" evidence="20">
    <location>
        <begin position="399"/>
        <end position="576"/>
    </location>
</feature>
<dbReference type="Pfam" id="PF20932">
    <property type="entry name" value="Dicer_dsRBD"/>
    <property type="match status" value="1"/>
</dbReference>
<evidence type="ECO:0000256" key="11">
    <source>
        <dbReference type="ARBA" id="ARBA00022842"/>
    </source>
</evidence>
<dbReference type="PROSITE" id="PS51192">
    <property type="entry name" value="HELICASE_ATP_BIND_1"/>
    <property type="match status" value="1"/>
</dbReference>
<keyword evidence="13" id="KW-0464">Manganese</keyword>
<dbReference type="GO" id="GO:0004530">
    <property type="term" value="F:deoxyribonuclease I activity"/>
    <property type="evidence" value="ECO:0007669"/>
    <property type="project" value="TreeGrafter"/>
</dbReference>
<dbReference type="Pfam" id="PF00271">
    <property type="entry name" value="Helicase_C"/>
    <property type="match status" value="1"/>
</dbReference>
<dbReference type="Pfam" id="PF20931">
    <property type="entry name" value="Dicer_platform"/>
    <property type="match status" value="1"/>
</dbReference>
<dbReference type="InterPro" id="IPR005034">
    <property type="entry name" value="Dicer_dimerisation"/>
</dbReference>
<dbReference type="PROSITE" id="PS50821">
    <property type="entry name" value="PAZ"/>
    <property type="match status" value="1"/>
</dbReference>
<dbReference type="GO" id="GO:0006309">
    <property type="term" value="P:apoptotic DNA fragmentation"/>
    <property type="evidence" value="ECO:0007669"/>
    <property type="project" value="TreeGrafter"/>
</dbReference>
<keyword evidence="15" id="KW-0694">RNA-binding</keyword>
<organism evidence="22 23">
    <name type="scientific">Cryptotermes secundus</name>
    <dbReference type="NCBI Taxonomy" id="105785"/>
    <lineage>
        <taxon>Eukaryota</taxon>
        <taxon>Metazoa</taxon>
        <taxon>Ecdysozoa</taxon>
        <taxon>Arthropoda</taxon>
        <taxon>Hexapoda</taxon>
        <taxon>Insecta</taxon>
        <taxon>Pterygota</taxon>
        <taxon>Neoptera</taxon>
        <taxon>Polyneoptera</taxon>
        <taxon>Dictyoptera</taxon>
        <taxon>Blattodea</taxon>
        <taxon>Blattoidea</taxon>
        <taxon>Termitoidae</taxon>
        <taxon>Kalotermitidae</taxon>
        <taxon>Cryptotermitinae</taxon>
        <taxon>Cryptotermes</taxon>
    </lineage>
</organism>
<reference evidence="22 23" key="1">
    <citation type="submission" date="2017-12" db="EMBL/GenBank/DDBJ databases">
        <title>Hemimetabolous genomes reveal molecular basis of termite eusociality.</title>
        <authorList>
            <person name="Harrison M.C."/>
            <person name="Jongepier E."/>
            <person name="Robertson H.M."/>
            <person name="Arning N."/>
            <person name="Bitard-Feildel T."/>
            <person name="Chao H."/>
            <person name="Childers C.P."/>
            <person name="Dinh H."/>
            <person name="Doddapaneni H."/>
            <person name="Dugan S."/>
            <person name="Gowin J."/>
            <person name="Greiner C."/>
            <person name="Han Y."/>
            <person name="Hu H."/>
            <person name="Hughes D.S.T."/>
            <person name="Huylmans A.-K."/>
            <person name="Kemena C."/>
            <person name="Kremer L.P.M."/>
            <person name="Lee S.L."/>
            <person name="Lopez-Ezquerra A."/>
            <person name="Mallet L."/>
            <person name="Monroy-Kuhn J.M."/>
            <person name="Moser A."/>
            <person name="Murali S.C."/>
            <person name="Muzny D.M."/>
            <person name="Otani S."/>
            <person name="Piulachs M.-D."/>
            <person name="Poelchau M."/>
            <person name="Qu J."/>
            <person name="Schaub F."/>
            <person name="Wada-Katsumata A."/>
            <person name="Worley K.C."/>
            <person name="Xie Q."/>
            <person name="Ylla G."/>
            <person name="Poulsen M."/>
            <person name="Gibbs R.A."/>
            <person name="Schal C."/>
            <person name="Richards S."/>
            <person name="Belles X."/>
            <person name="Korb J."/>
            <person name="Bornberg-Bauer E."/>
        </authorList>
    </citation>
    <scope>NUCLEOTIDE SEQUENCE [LARGE SCALE GENOMIC DNA]</scope>
    <source>
        <tissue evidence="22">Whole body</tissue>
    </source>
</reference>
<evidence type="ECO:0000259" key="21">
    <source>
        <dbReference type="PROSITE" id="PS51327"/>
    </source>
</evidence>
<dbReference type="InterPro" id="IPR000999">
    <property type="entry name" value="RNase_III_dom"/>
</dbReference>
<keyword evidence="10" id="KW-0067">ATP-binding</keyword>
<keyword evidence="5" id="KW-0677">Repeat</keyword>
<feature type="domain" description="RNase III" evidence="17">
    <location>
        <begin position="1178"/>
        <end position="1354"/>
    </location>
</feature>
<sequence>MESVAMNIDKKQDDFRPRPYQEQLMNIAKVQNTIIYLPTGSGKTFIAVMLIKEMSSSLDKGKHTFFVVNTVALVSQQAAYIRRHSHHSVGEYSGDLNVDLWSKEKWQEELLGHQIMVMTCQIFLNLLLHGYIKLSDINLLIFDECHHAVNDQPMRQVMQQFEHCPPELQPRILGLTATLLNSNCKPERVDEEVRSLETTFLSKVATCENMPLVDRYSTNPTEKVVKYSIDKKTPGLSVLEKGLKLLKNIQEFVQSIQFECDQVVPPHERPPNTVLMDTSQGKMNKKLKNLLTDVIFHIEMLGMFGGSQACLAHIIQFERLRKKAQESLTKNVFMALITTLVAVRKLFEDEMSDCVVKSQIHKYSSYKVLTLLEVLRSAMPKETVNDDSGGSVNELSDDYVSRILAHEKKKMKPCAIVFVERRFTAKVLCLLLKALKEADSDFDYINPDFIVGFNNNPFNDTREGALEKKWNRDCMRRFLRGQTNVLVASDVLEEGIDIQKCNLVVKFDVPRNYRSYIQSKGRARHRSSQYIMMVPCITTGVPFNTKYNIYRATENAMQTLLIGRTEGCQEPDNLEIATEQYDHLAPPFLTSCSKVTLASAIPLINWYCSMLPQDKFTQLAPLWYLGKGKEKCTRIVFLQLPMNSPLRELVQGNAMPTKKLAKRSVALETCIKLYKMGELNEHLLPRDRQETLLTCPELFPLFREVEMEDGPRPGTKKSKQVYRKEYPAALSECRPREGIVLYLHTIEQRPVYPRPDATNNRKLVFYNLLHQSEGFAVLSAKMMPKLCDFPIFMNVGELRVHIENNAVCLHLTHEDIQDLEAFNAMLFRELLKLMRTFMVVDKDNKENSYFVVPTRLGEDRCPEIMWDVVRQGSNLLNIQRPSREECRTLEVTAMLFENNVVAPWYRSVPHQNYIVTQVCSDLTSSSPFPSEDYTSYEHYYSQKYELDIINKDQPLLEVKAIPNHLNCLRPKGTKVSSGASRRKRHELQEDFEENLVAELCVRFEFPSVLWLKATCLPSILHRITYLLLAEELRQNIMRDIGVGCVELPPDMEWKPLSVDQCCTKEEQRSSSPPKITGMESLQRAEPANPVTSTLFDWGDDKEPVDIDRNMADVTLVEVLNYDEFISKPLSNRLAVHGLHSNDVSPAVSCDDEAESDVQIAILNTSINGIGPQQCDILQALTSSSANDILNLERLETLGDSFLKLMSSLYLFRRYGLVNEGKLTCIKGKMVGNRNLYYIGDARKLGGLMKVHDFGSASDWIPPGMCVYRKLQQVMRDASVSPNILYELHIPTEEQLSGQLSRATLTNIEQKMLSTDDDRGIHSSMENFLSLQTVSDKTIADGVEALIGAYLKGSGIRGALKLLVWLQVLPATIAAPEYLLDTPPPSARLTDGEIELHLEGVSELERRLDYKFRDRSFLLQAVTHASYSANRVTDCYQRLEFLGDAVLDFLITCHIYESCGLLTPGELTDLRSALVNNVTFASLAVRNGFHKFMKYTSPKLMDMIDNFVTFQEEHNHVVNEEVLLLLEEQDVHIAEAVQVPKVLGDIFESLAGAIYLDSGLDLQEVWRVYYRLMRTEIAQFSKCVPKQPVRLLYEQATQPPTFLPSRQVDVGTMVTVGVFIKGKKRWFHGFGETKVQAKRAAAKCALKELSPR</sequence>
<dbReference type="PROSITE" id="PS50142">
    <property type="entry name" value="RNASE_3_2"/>
    <property type="match status" value="2"/>
</dbReference>
<dbReference type="Pfam" id="PF03368">
    <property type="entry name" value="Dicer_dimer"/>
    <property type="match status" value="1"/>
</dbReference>
<dbReference type="Pfam" id="PF00636">
    <property type="entry name" value="Ribonuclease_3"/>
    <property type="match status" value="2"/>
</dbReference>
<evidence type="ECO:0000256" key="9">
    <source>
        <dbReference type="ARBA" id="ARBA00022806"/>
    </source>
</evidence>
<dbReference type="SMART" id="SM00535">
    <property type="entry name" value="RIBOc"/>
    <property type="match status" value="2"/>
</dbReference>
<evidence type="ECO:0000256" key="15">
    <source>
        <dbReference type="PROSITE-ProRule" id="PRU00657"/>
    </source>
</evidence>
<evidence type="ECO:0000313" key="23">
    <source>
        <dbReference type="Proteomes" id="UP000235965"/>
    </source>
</evidence>
<dbReference type="InterPro" id="IPR044441">
    <property type="entry name" value="DICER_DSRM"/>
</dbReference>
<dbReference type="SUPFAM" id="SSF69065">
    <property type="entry name" value="RNase III domain-like"/>
    <property type="match status" value="2"/>
</dbReference>
<evidence type="ECO:0000256" key="2">
    <source>
        <dbReference type="ARBA" id="ARBA00001946"/>
    </source>
</evidence>
<feature type="domain" description="PAZ" evidence="18">
    <location>
        <begin position="864"/>
        <end position="972"/>
    </location>
</feature>
<dbReference type="GO" id="GO:0005524">
    <property type="term" value="F:ATP binding"/>
    <property type="evidence" value="ECO:0007669"/>
    <property type="project" value="UniProtKB-KW"/>
</dbReference>
<comment type="cofactor">
    <cofactor evidence="1">
        <name>Mn(2+)</name>
        <dbReference type="ChEBI" id="CHEBI:29035"/>
    </cofactor>
</comment>
<dbReference type="GO" id="GO:0030422">
    <property type="term" value="P:siRNA processing"/>
    <property type="evidence" value="ECO:0007669"/>
    <property type="project" value="InterPro"/>
</dbReference>
<dbReference type="SUPFAM" id="SSF101690">
    <property type="entry name" value="PAZ domain"/>
    <property type="match status" value="1"/>
</dbReference>
<evidence type="ECO:0000256" key="12">
    <source>
        <dbReference type="ARBA" id="ARBA00023158"/>
    </source>
</evidence>
<evidence type="ECO:0000256" key="5">
    <source>
        <dbReference type="ARBA" id="ARBA00022737"/>
    </source>
</evidence>
<evidence type="ECO:0000256" key="13">
    <source>
        <dbReference type="ARBA" id="ARBA00023211"/>
    </source>
</evidence>
<evidence type="ECO:0000256" key="4">
    <source>
        <dbReference type="ARBA" id="ARBA00022723"/>
    </source>
</evidence>
<keyword evidence="23" id="KW-1185">Reference proteome</keyword>
<dbReference type="Gene3D" id="3.30.160.20">
    <property type="match status" value="1"/>
</dbReference>
<dbReference type="PROSITE" id="PS51327">
    <property type="entry name" value="DICER_DSRBF"/>
    <property type="match status" value="1"/>
</dbReference>
<keyword evidence="4" id="KW-0479">Metal-binding</keyword>
<evidence type="ECO:0000256" key="7">
    <source>
        <dbReference type="ARBA" id="ARBA00022759"/>
    </source>
</evidence>
<dbReference type="GO" id="GO:0046872">
    <property type="term" value="F:metal ion binding"/>
    <property type="evidence" value="ECO:0007669"/>
    <property type="project" value="UniProtKB-KW"/>
</dbReference>
<dbReference type="CDD" id="cd18034">
    <property type="entry name" value="DEXHc_dicer"/>
    <property type="match status" value="1"/>
</dbReference>
<keyword evidence="9" id="KW-0347">Helicase</keyword>
<dbReference type="GO" id="GO:0003677">
    <property type="term" value="F:DNA binding"/>
    <property type="evidence" value="ECO:0007669"/>
    <property type="project" value="InterPro"/>
</dbReference>
<dbReference type="OrthoDB" id="416741at2759"/>
<dbReference type="STRING" id="105785.A0A2J7PPT2"/>
<evidence type="ECO:0000259" key="20">
    <source>
        <dbReference type="PROSITE" id="PS51194"/>
    </source>
</evidence>
<proteinExistence type="inferred from homology"/>
<keyword evidence="12" id="KW-0943">RNA-mediated gene silencing</keyword>
<dbReference type="GO" id="GO:0004525">
    <property type="term" value="F:ribonuclease III activity"/>
    <property type="evidence" value="ECO:0007669"/>
    <property type="project" value="InterPro"/>
</dbReference>
<feature type="domain" description="Helicase ATP-binding" evidence="19">
    <location>
        <begin position="24"/>
        <end position="197"/>
    </location>
</feature>
<evidence type="ECO:0000256" key="6">
    <source>
        <dbReference type="ARBA" id="ARBA00022741"/>
    </source>
</evidence>
<comment type="similarity">
    <text evidence="14 15">Belongs to the helicase family. Dicer subfamily.</text>
</comment>
<dbReference type="Gene3D" id="1.10.1520.10">
    <property type="entry name" value="Ribonuclease III domain"/>
    <property type="match status" value="2"/>
</dbReference>
<evidence type="ECO:0000259" key="19">
    <source>
        <dbReference type="PROSITE" id="PS51192"/>
    </source>
</evidence>
<dbReference type="EMBL" id="NEVH01022647">
    <property type="protein sequence ID" value="PNF18316.1"/>
    <property type="molecule type" value="Genomic_DNA"/>
</dbReference>
<comment type="caution">
    <text evidence="22">The sequence shown here is derived from an EMBL/GenBank/DDBJ whole genome shotgun (WGS) entry which is preliminary data.</text>
</comment>
<dbReference type="InterPro" id="IPR014001">
    <property type="entry name" value="Helicase_ATP-bd"/>
</dbReference>
<evidence type="ECO:0000256" key="16">
    <source>
        <dbReference type="SAM" id="MobiDB-lite"/>
    </source>
</evidence>
<dbReference type="SMART" id="SM00949">
    <property type="entry name" value="PAZ"/>
    <property type="match status" value="1"/>
</dbReference>
<dbReference type="PANTHER" id="PTHR14950:SF36">
    <property type="entry name" value="ENDORIBONUCLEASE DCR-2"/>
    <property type="match status" value="1"/>
</dbReference>
<dbReference type="GO" id="GO:0070578">
    <property type="term" value="C:RISC-loading complex"/>
    <property type="evidence" value="ECO:0007669"/>
    <property type="project" value="TreeGrafter"/>
</dbReference>
<dbReference type="HAMAP" id="MF_00104">
    <property type="entry name" value="RNase_III"/>
    <property type="match status" value="1"/>
</dbReference>
<dbReference type="FunCoup" id="A0A2J7PPT2">
    <property type="interactions" value="116"/>
</dbReference>
<dbReference type="InterPro" id="IPR001650">
    <property type="entry name" value="Helicase_C-like"/>
</dbReference>
<evidence type="ECO:0000256" key="1">
    <source>
        <dbReference type="ARBA" id="ARBA00001936"/>
    </source>
</evidence>
<dbReference type="InterPro" id="IPR011907">
    <property type="entry name" value="RNase_III"/>
</dbReference>
<dbReference type="Gene3D" id="3.30.160.380">
    <property type="entry name" value="Dicer dimerisation domain"/>
    <property type="match status" value="1"/>
</dbReference>
<accession>A0A2J7PPT2</accession>
<dbReference type="GO" id="GO:0005634">
    <property type="term" value="C:nucleus"/>
    <property type="evidence" value="ECO:0007669"/>
    <property type="project" value="TreeGrafter"/>
</dbReference>
<dbReference type="InterPro" id="IPR006935">
    <property type="entry name" value="Helicase/UvrB_N"/>
</dbReference>
<dbReference type="PROSITE" id="PS00517">
    <property type="entry name" value="RNASE_3_1"/>
    <property type="match status" value="1"/>
</dbReference>
<dbReference type="GO" id="GO:0006364">
    <property type="term" value="P:rRNA processing"/>
    <property type="evidence" value="ECO:0007669"/>
    <property type="project" value="InterPro"/>
</dbReference>
<dbReference type="InterPro" id="IPR036389">
    <property type="entry name" value="RNase_III_sf"/>
</dbReference>
<keyword evidence="7" id="KW-0255">Endonuclease</keyword>
<evidence type="ECO:0000259" key="18">
    <source>
        <dbReference type="PROSITE" id="PS50821"/>
    </source>
</evidence>
<evidence type="ECO:0000256" key="14">
    <source>
        <dbReference type="ARBA" id="ARBA00035116"/>
    </source>
</evidence>
<dbReference type="Proteomes" id="UP000235965">
    <property type="component" value="Unassembled WGS sequence"/>
</dbReference>
<dbReference type="FunFam" id="1.10.1520.10:FF:000005">
    <property type="entry name" value="Putative endoribonuclease dicer"/>
    <property type="match status" value="1"/>
</dbReference>
<dbReference type="Pfam" id="PF04851">
    <property type="entry name" value="ResIII"/>
    <property type="match status" value="1"/>
</dbReference>
<dbReference type="Pfam" id="PF02170">
    <property type="entry name" value="PAZ"/>
    <property type="match status" value="1"/>
</dbReference>
<dbReference type="CDD" id="cd15903">
    <property type="entry name" value="Dicer_PBD"/>
    <property type="match status" value="1"/>
</dbReference>
<gene>
    <name evidence="22" type="ORF">B7P43_G14501</name>
</gene>
<feature type="region of interest" description="Disordered" evidence="16">
    <location>
        <begin position="1064"/>
        <end position="1094"/>
    </location>
</feature>
<dbReference type="SUPFAM" id="SSF52540">
    <property type="entry name" value="P-loop containing nucleoside triphosphate hydrolases"/>
    <property type="match status" value="1"/>
</dbReference>
<evidence type="ECO:0000313" key="22">
    <source>
        <dbReference type="EMBL" id="PNF18316.1"/>
    </source>
</evidence>
<dbReference type="GO" id="GO:0005737">
    <property type="term" value="C:cytoplasm"/>
    <property type="evidence" value="ECO:0007669"/>
    <property type="project" value="TreeGrafter"/>
</dbReference>
<dbReference type="FunFam" id="3.40.50.300:FF:000628">
    <property type="entry name" value="Endoribonuclease Dicer"/>
    <property type="match status" value="1"/>
</dbReference>
<evidence type="ECO:0000256" key="3">
    <source>
        <dbReference type="ARBA" id="ARBA00022722"/>
    </source>
</evidence>